<dbReference type="Proteomes" id="UP000530514">
    <property type="component" value="Unassembled WGS sequence"/>
</dbReference>
<keyword evidence="2" id="KW-1185">Reference proteome</keyword>
<dbReference type="AlphaFoldDB" id="A0A7W2AIQ5"/>
<comment type="caution">
    <text evidence="1">The sequence shown here is derived from an EMBL/GenBank/DDBJ whole genome shotgun (WGS) entry which is preliminary data.</text>
</comment>
<name>A0A7W2AIQ5_9BACL</name>
<evidence type="ECO:0000313" key="1">
    <source>
        <dbReference type="EMBL" id="MBA4543991.1"/>
    </source>
</evidence>
<evidence type="ECO:0000313" key="2">
    <source>
        <dbReference type="Proteomes" id="UP000530514"/>
    </source>
</evidence>
<organism evidence="1 2">
    <name type="scientific">Thermoactinomyces daqus</name>
    <dbReference type="NCBI Taxonomy" id="1329516"/>
    <lineage>
        <taxon>Bacteria</taxon>
        <taxon>Bacillati</taxon>
        <taxon>Bacillota</taxon>
        <taxon>Bacilli</taxon>
        <taxon>Bacillales</taxon>
        <taxon>Thermoactinomycetaceae</taxon>
        <taxon>Thermoactinomyces</taxon>
    </lineage>
</organism>
<dbReference type="OrthoDB" id="2990225at2"/>
<accession>A0A7W2AIQ5</accession>
<reference evidence="1 2" key="1">
    <citation type="submission" date="2020-07" db="EMBL/GenBank/DDBJ databases">
        <authorList>
            <person name="Feng H."/>
        </authorList>
    </citation>
    <scope>NUCLEOTIDE SEQUENCE [LARGE SCALE GENOMIC DNA]</scope>
    <source>
        <strain evidence="2">s-11</strain>
    </source>
</reference>
<dbReference type="EMBL" id="JACEIP010000025">
    <property type="protein sequence ID" value="MBA4543991.1"/>
    <property type="molecule type" value="Genomic_DNA"/>
</dbReference>
<sequence>MRMEMNFIHQCTLVSQGQQTGVDPYGRPIFEEVLKPDVPCRVDQFNEEARWDDFGFEYGVSYVLFLGPDLILNESMKVRDIKDKEGRLVFPGLFLFQRIRPVFDRKGLHHYEVFLKKEGDQDGEK</sequence>
<protein>
    <submittedName>
        <fullName evidence="1">Uncharacterized protein</fullName>
    </submittedName>
</protein>
<gene>
    <name evidence="1" type="ORF">H1164_13970</name>
</gene>
<dbReference type="RefSeq" id="WP_152568530.1">
    <property type="nucleotide sequence ID" value="NZ_JACEIP010000025.1"/>
</dbReference>
<proteinExistence type="predicted"/>